<sequence length="1940" mass="218578">MKFTEKPEQLSRLPTLAEVLSRKTRPPVDLFCLYLFLQREGSEDALDFWLDTQQHENLCRAYFKDISKSGRSLQDVWPEYLSSARSRGSIYSNIIGLAVSPDNSEQDRLTPSPIANSQSKSVNSMNSSSGTQENPIPLDNFLRDTSNRQNLSTSDFEPDRPSTRLSTKRKSAQRAPTTIPRNAVISHADLFDSAERIYYRYLAPGSDKEIYLPPALRIDSFGHQTPLTDIPDLFYPQKEYIFRALEGGVFPRFLRAKGFDPLLVLFNKSETTPFRTINIEESYIKKLLVMRSVYGVDYTINRNTNYNIYATMLNPNTLGRLGSPWGRNPRTSDVLSSYINMACEPTLLEPNQSLEMEIADYINTKKSNCPREAAFEILRHVNQGSPRSALLGLHLLDVLVKNCGYPFHLQIATKDFLNELVRRFPERPPAYPGPIMGRTLELINEWKNGIATTSKHKEDLVHIRDMWRLLGYKGYRFPELSRNAAISVATDNLKSPEELEEEDREAQSAKLQELIRRGTPRDLAAAQDLMKKLSGFDERKPDYRAQTIKELEKVQHKAILLNDMLDQAAHTQEKLQVSSLCKQASPKLQKWISEASESESDLLERLLQINDLINNVLNRYNAFKNGDYNATFEMNENFQSKGMTSRSSNRNDAGQNLIDFDDPLQHEHIERENEQDSGVQLTQNATDLPIDLFSAPSPGPSTTAEAQVPAMQSPTPANNLSSNEALKSLYAMGPSINTPVSYSQPFTPSAQTPITPGVSTPNVINTTTPPVQQSASQQPQQPQQPQQKSPFEDLSIIRVFEPQPPRVLLKIAQMDNSDFSDPFDDAGLLEQADLIESRYNQDRQKQQQHLHLAQRIEMDNTIDYGDDFNSPIIIDDEAMEQLDRIENTSYNAAPTSQNLTQQRLWGAPPPPAVRSAPRPVMVQKEHTGARKQWDYATMSMSSKRRKQKAQAEEDGDMIIEDNPIEFEQFPSSRSDDIRSPLPAMKHHCDTQAIKRWIYPTNYPIRDYQFDITTQCLFQNTLVALPTGLGKTLIAGVVIMNYYKWFPTAKVVFLAPTKPLVDQQAKACHDVCGIPQADVAVLYGDVPQHKRENIIKEKRVLYMTPQTLNNDLQKGMKLIKVKVIFLRHMMSTNPHFRVLALTATPGNTPEQVQPIIDNLHISNIAIRNDSSPDIKQYIHKKFFEEHLIDMDYFTDDLCVQWERIVKIDSLRPRILPHQGYLHGTITKASEAQVQSIELFYKNLQDINGKKTKPEPETKKTIEKLLLEIDIERNKRGGNLSHPKMDKVQSLLLDHFTNFSNGNTETRAIVFISLRDTVEEVVDQINTNSPILRASAFVGQSSAKGKKGLNQKQQQKVMNDYKAGTFNVLVSTSIGEEGLDIGDIDLTITYDPGKSSISIEEKNWEDAQIRHQDVQAYIVSGDQVALYDDVKRLVPEDVEPECEKRHVQVEEWENLGKKDIKDKLSDAADIRSFATKSKRKRNDDPLRNVPKEAASGFVNAGELVEKKESVAMDIESDSEDEALQNGMLDLQSQASQPLNLEPTGPTSRRNKKVKGKPGQLLQRQPSQALRRQASQSNRGIPSVAALSKTLSLRTHSITLHDDEEEVESPKATQTSKRMRTRSPTPTSPTSSPVLVLNKPPILKSPSEPPFGSKVRQKKGFKAPRILNEESPIIDLEPEPVESPVVVSGRENKSKNKDNETFKTPARPIKKNANNSCMSIDSSPLVVNNTRMNTKENTYIKPFHFDPKSILKVASPDQSQLVRRPGQSYVAPRTTGKPIISSSPRGTPYHPFKRLRQRSSSNPSPMAPQPKVKRSRLMMKQGEYIDADAQVSETEDVSGDERSSEIEVLSEGDIDFLAADQSQFSDAGSDYNQQAAYVMGLATQAPNSGPQFDRGPIRNPTGFKLGSKEVAHRPMLLSSSPNGVDPDDTYDYEDGFVVGDDQY</sequence>
<feature type="domain" description="GAT" evidence="11">
    <location>
        <begin position="504"/>
        <end position="625"/>
    </location>
</feature>
<organism evidence="15 16">
    <name type="scientific">Wallemia mellicola</name>
    <dbReference type="NCBI Taxonomy" id="1708541"/>
    <lineage>
        <taxon>Eukaryota</taxon>
        <taxon>Fungi</taxon>
        <taxon>Dikarya</taxon>
        <taxon>Basidiomycota</taxon>
        <taxon>Wallemiomycotina</taxon>
        <taxon>Wallemiomycetes</taxon>
        <taxon>Wallemiales</taxon>
        <taxon>Wallemiaceae</taxon>
        <taxon>Wallemia</taxon>
    </lineage>
</organism>
<dbReference type="PANTHER" id="PTHR47180">
    <property type="entry name" value="ADP-RIBOSYLATION FACTOR-BINDING PROTEIN GGA1-RELATED"/>
    <property type="match status" value="1"/>
</dbReference>
<keyword evidence="15" id="KW-0378">Hydrolase</keyword>
<feature type="domain" description="Helicase ATP-binding" evidence="12">
    <location>
        <begin position="1011"/>
        <end position="1162"/>
    </location>
</feature>
<comment type="subcellular location">
    <subcellularLocation>
        <location evidence="1">Golgi apparatus</location>
        <location evidence="1">trans-Golgi network</location>
    </subcellularLocation>
</comment>
<keyword evidence="3" id="KW-0547">Nucleotide-binding</keyword>
<comment type="function">
    <text evidence="7">May play a role in the regulation of membrane traffic through the trans-Golgi network.</text>
</comment>
<dbReference type="InterPro" id="IPR011545">
    <property type="entry name" value="DEAD/DEAH_box_helicase_dom"/>
</dbReference>
<feature type="domain" description="VHS" evidence="10">
    <location>
        <begin position="342"/>
        <end position="478"/>
    </location>
</feature>
<dbReference type="EMBL" id="SPRV01000010">
    <property type="protein sequence ID" value="TIC69312.1"/>
    <property type="molecule type" value="Genomic_DNA"/>
</dbReference>
<dbReference type="GO" id="GO:0003676">
    <property type="term" value="F:nucleic acid binding"/>
    <property type="evidence" value="ECO:0007669"/>
    <property type="project" value="InterPro"/>
</dbReference>
<dbReference type="InterPro" id="IPR052653">
    <property type="entry name" value="ARF-binding"/>
</dbReference>
<dbReference type="GO" id="GO:0016787">
    <property type="term" value="F:hydrolase activity"/>
    <property type="evidence" value="ECO:0007669"/>
    <property type="project" value="UniProtKB-KW"/>
</dbReference>
<dbReference type="InterPro" id="IPR044926">
    <property type="entry name" value="RGS_subdomain_2"/>
</dbReference>
<evidence type="ECO:0000256" key="4">
    <source>
        <dbReference type="ARBA" id="ARBA00022840"/>
    </source>
</evidence>
<evidence type="ECO:0000313" key="15">
    <source>
        <dbReference type="EMBL" id="TIC69312.1"/>
    </source>
</evidence>
<dbReference type="SMART" id="SM00288">
    <property type="entry name" value="VHS"/>
    <property type="match status" value="1"/>
</dbReference>
<feature type="compositionally biased region" description="Acidic residues" evidence="8">
    <location>
        <begin position="1922"/>
        <end position="1931"/>
    </location>
</feature>
<evidence type="ECO:0000313" key="16">
    <source>
        <dbReference type="Proteomes" id="UP000305362"/>
    </source>
</evidence>
<dbReference type="InterPro" id="IPR008942">
    <property type="entry name" value="ENTH_VHS"/>
</dbReference>
<dbReference type="CDD" id="cd16998">
    <property type="entry name" value="VHS_GGA_fungi"/>
    <property type="match status" value="1"/>
</dbReference>
<dbReference type="PROSITE" id="PS50179">
    <property type="entry name" value="VHS"/>
    <property type="match status" value="1"/>
</dbReference>
<gene>
    <name evidence="14" type="ORF">E3Q02_01202</name>
    <name evidence="15" type="ORF">E3Q03_01371</name>
</gene>
<feature type="region of interest" description="Disordered" evidence="8">
    <location>
        <begin position="1883"/>
        <end position="1902"/>
    </location>
</feature>
<keyword evidence="4" id="KW-0067">ATP-binding</keyword>
<dbReference type="SUPFAM" id="SSF89009">
    <property type="entry name" value="GAT-like domain"/>
    <property type="match status" value="1"/>
</dbReference>
<dbReference type="GO" id="GO:0005829">
    <property type="term" value="C:cytosol"/>
    <property type="evidence" value="ECO:0007669"/>
    <property type="project" value="GOC"/>
</dbReference>
<dbReference type="SMART" id="SM00487">
    <property type="entry name" value="DEXDc"/>
    <property type="match status" value="1"/>
</dbReference>
<dbReference type="PROSITE" id="PS50132">
    <property type="entry name" value="RGS"/>
    <property type="match status" value="1"/>
</dbReference>
<feature type="compositionally biased region" description="Low complexity" evidence="8">
    <location>
        <begin position="760"/>
        <end position="789"/>
    </location>
</feature>
<feature type="region of interest" description="Disordered" evidence="8">
    <location>
        <begin position="1681"/>
        <end position="1713"/>
    </location>
</feature>
<evidence type="ECO:0000256" key="1">
    <source>
        <dbReference type="ARBA" id="ARBA00004601"/>
    </source>
</evidence>
<dbReference type="Gene3D" id="1.20.58.160">
    <property type="match status" value="1"/>
</dbReference>
<feature type="compositionally biased region" description="Polar residues" evidence="8">
    <location>
        <begin position="700"/>
        <end position="718"/>
    </location>
</feature>
<dbReference type="Gene3D" id="1.25.40.90">
    <property type="match status" value="1"/>
</dbReference>
<evidence type="ECO:0000259" key="11">
    <source>
        <dbReference type="PROSITE" id="PS50909"/>
    </source>
</evidence>
<dbReference type="Proteomes" id="UP000305362">
    <property type="component" value="Unassembled WGS sequence"/>
</dbReference>
<feature type="region of interest" description="Disordered" evidence="8">
    <location>
        <begin position="102"/>
        <end position="179"/>
    </location>
</feature>
<evidence type="ECO:0000256" key="2">
    <source>
        <dbReference type="ARBA" id="ARBA00022448"/>
    </source>
</evidence>
<feature type="compositionally biased region" description="Polar residues" evidence="8">
    <location>
        <begin position="742"/>
        <end position="759"/>
    </location>
</feature>
<dbReference type="InterPro" id="IPR004152">
    <property type="entry name" value="GAT_dom"/>
</dbReference>
<reference evidence="16 17" key="1">
    <citation type="submission" date="2019-03" db="EMBL/GenBank/DDBJ databases">
        <title>Sequencing 25 genomes of Wallemia mellicola.</title>
        <authorList>
            <person name="Gostincar C."/>
        </authorList>
    </citation>
    <scope>NUCLEOTIDE SEQUENCE [LARGE SCALE GENOMIC DNA]</scope>
    <source>
        <strain evidence="14 17">EXF-1274</strain>
        <strain evidence="15 16">EXF-1277</strain>
    </source>
</reference>
<evidence type="ECO:0000313" key="14">
    <source>
        <dbReference type="EMBL" id="TIC68379.1"/>
    </source>
</evidence>
<dbReference type="PROSITE" id="PS50909">
    <property type="entry name" value="GAT"/>
    <property type="match status" value="1"/>
</dbReference>
<dbReference type="GO" id="GO:0035091">
    <property type="term" value="F:phosphatidylinositol binding"/>
    <property type="evidence" value="ECO:0007669"/>
    <property type="project" value="InterPro"/>
</dbReference>
<dbReference type="InterPro" id="IPR038425">
    <property type="entry name" value="GAT_sf"/>
</dbReference>
<feature type="domain" description="RGS" evidence="9">
    <location>
        <begin position="194"/>
        <end position="263"/>
    </location>
</feature>
<accession>A0AB38MLD5</accession>
<dbReference type="Pfam" id="PF03127">
    <property type="entry name" value="GAT"/>
    <property type="match status" value="1"/>
</dbReference>
<dbReference type="SUPFAM" id="SSF48097">
    <property type="entry name" value="Regulator of G-protein signaling, RGS"/>
    <property type="match status" value="1"/>
</dbReference>
<feature type="domain" description="Helicase C-terminal" evidence="13">
    <location>
        <begin position="1289"/>
        <end position="1466"/>
    </location>
</feature>
<dbReference type="InterPro" id="IPR016137">
    <property type="entry name" value="RGS"/>
</dbReference>
<dbReference type="InterPro" id="IPR014001">
    <property type="entry name" value="Helicase_ATP-bd"/>
</dbReference>
<feature type="region of interest" description="Disordered" evidence="8">
    <location>
        <begin position="742"/>
        <end position="790"/>
    </location>
</feature>
<keyword evidence="5" id="KW-0653">Protein transport</keyword>
<dbReference type="CDD" id="cd14235">
    <property type="entry name" value="GAT_GGA_fungi"/>
    <property type="match status" value="1"/>
</dbReference>
<evidence type="ECO:0000259" key="12">
    <source>
        <dbReference type="PROSITE" id="PS51192"/>
    </source>
</evidence>
<feature type="compositionally biased region" description="Basic and acidic residues" evidence="8">
    <location>
        <begin position="1687"/>
        <end position="1698"/>
    </location>
</feature>
<evidence type="ECO:0000256" key="6">
    <source>
        <dbReference type="ARBA" id="ARBA00023034"/>
    </source>
</evidence>
<dbReference type="SMART" id="SM00315">
    <property type="entry name" value="RGS"/>
    <property type="match status" value="1"/>
</dbReference>
<proteinExistence type="predicted"/>
<evidence type="ECO:0000256" key="3">
    <source>
        <dbReference type="ARBA" id="ARBA00022741"/>
    </source>
</evidence>
<dbReference type="PROSITE" id="PS51194">
    <property type="entry name" value="HELICASE_CTER"/>
    <property type="match status" value="1"/>
</dbReference>
<protein>
    <submittedName>
        <fullName evidence="15">P-loop containing nucleoside triphosphate hydrolase protein</fullName>
    </submittedName>
</protein>
<dbReference type="InterPro" id="IPR001650">
    <property type="entry name" value="Helicase_C-like"/>
</dbReference>
<evidence type="ECO:0000259" key="13">
    <source>
        <dbReference type="PROSITE" id="PS51194"/>
    </source>
</evidence>
<feature type="region of interest" description="Disordered" evidence="8">
    <location>
        <begin position="1531"/>
        <end position="1579"/>
    </location>
</feature>
<dbReference type="GO" id="GO:0006896">
    <property type="term" value="P:Golgi to vacuole transport"/>
    <property type="evidence" value="ECO:0007669"/>
    <property type="project" value="UniProtKB-ARBA"/>
</dbReference>
<dbReference type="SMART" id="SM00490">
    <property type="entry name" value="HELICc"/>
    <property type="match status" value="1"/>
</dbReference>
<dbReference type="GO" id="GO:0005802">
    <property type="term" value="C:trans-Golgi network"/>
    <property type="evidence" value="ECO:0007669"/>
    <property type="project" value="TreeGrafter"/>
</dbReference>
<dbReference type="GO" id="GO:0043130">
    <property type="term" value="F:ubiquitin binding"/>
    <property type="evidence" value="ECO:0007669"/>
    <property type="project" value="InterPro"/>
</dbReference>
<dbReference type="GO" id="GO:0043328">
    <property type="term" value="P:protein transport to vacuole involved in ubiquitin-dependent protein catabolic process via the multivesicular body sorting pathway"/>
    <property type="evidence" value="ECO:0007669"/>
    <property type="project" value="TreeGrafter"/>
</dbReference>
<evidence type="ECO:0000256" key="8">
    <source>
        <dbReference type="SAM" id="MobiDB-lite"/>
    </source>
</evidence>
<dbReference type="PROSITE" id="PS51192">
    <property type="entry name" value="HELICASE_ATP_BIND_1"/>
    <property type="match status" value="1"/>
</dbReference>
<feature type="compositionally biased region" description="Low complexity" evidence="8">
    <location>
        <begin position="1619"/>
        <end position="1630"/>
    </location>
</feature>
<dbReference type="InterPro" id="IPR036305">
    <property type="entry name" value="RGS_sf"/>
</dbReference>
<dbReference type="EMBL" id="SPRW01000009">
    <property type="protein sequence ID" value="TIC68379.1"/>
    <property type="molecule type" value="Genomic_DNA"/>
</dbReference>
<keyword evidence="2" id="KW-0813">Transport</keyword>
<dbReference type="Pfam" id="PF00270">
    <property type="entry name" value="DEAD"/>
    <property type="match status" value="1"/>
</dbReference>
<name>A0AB38MLD5_9BASI</name>
<feature type="region of interest" description="Disordered" evidence="8">
    <location>
        <begin position="1911"/>
        <end position="1940"/>
    </location>
</feature>
<dbReference type="Pfam" id="PF00790">
    <property type="entry name" value="VHS"/>
    <property type="match status" value="1"/>
</dbReference>
<comment type="caution">
    <text evidence="15">The sequence shown here is derived from an EMBL/GenBank/DDBJ whole genome shotgun (WGS) entry which is preliminary data.</text>
</comment>
<dbReference type="InterPro" id="IPR002014">
    <property type="entry name" value="VHS_dom"/>
</dbReference>
<dbReference type="Proteomes" id="UP000309601">
    <property type="component" value="Unassembled WGS sequence"/>
</dbReference>
<evidence type="ECO:0000259" key="9">
    <source>
        <dbReference type="PROSITE" id="PS50132"/>
    </source>
</evidence>
<evidence type="ECO:0000256" key="5">
    <source>
        <dbReference type="ARBA" id="ARBA00022927"/>
    </source>
</evidence>
<dbReference type="PANTHER" id="PTHR47180:SF1">
    <property type="entry name" value="ADP-RIBOSYLATION FACTOR-BINDING PROTEIN GGA1-RELATED"/>
    <property type="match status" value="1"/>
</dbReference>
<feature type="region of interest" description="Disordered" evidence="8">
    <location>
        <begin position="1595"/>
        <end position="1656"/>
    </location>
</feature>
<dbReference type="Gene3D" id="3.40.50.300">
    <property type="entry name" value="P-loop containing nucleotide triphosphate hydrolases"/>
    <property type="match status" value="2"/>
</dbReference>
<dbReference type="SUPFAM" id="SSF52540">
    <property type="entry name" value="P-loop containing nucleoside triphosphate hydrolases"/>
    <property type="match status" value="2"/>
</dbReference>
<evidence type="ECO:0000256" key="7">
    <source>
        <dbReference type="ARBA" id="ARBA00053552"/>
    </source>
</evidence>
<dbReference type="GO" id="GO:0006895">
    <property type="term" value="P:Golgi to endosome transport"/>
    <property type="evidence" value="ECO:0007669"/>
    <property type="project" value="TreeGrafter"/>
</dbReference>
<dbReference type="Gene3D" id="1.10.167.10">
    <property type="entry name" value="Regulator of G-protein Signalling 4, domain 2"/>
    <property type="match status" value="1"/>
</dbReference>
<dbReference type="InterPro" id="IPR027417">
    <property type="entry name" value="P-loop_NTPase"/>
</dbReference>
<dbReference type="Pfam" id="PF00271">
    <property type="entry name" value="Helicase_C"/>
    <property type="match status" value="1"/>
</dbReference>
<dbReference type="FunFam" id="1.25.40.90:FF:000008">
    <property type="entry name" value="VHS domain protein"/>
    <property type="match status" value="1"/>
</dbReference>
<feature type="region of interest" description="Disordered" evidence="8">
    <location>
        <begin position="1753"/>
        <end position="1809"/>
    </location>
</feature>
<evidence type="ECO:0000259" key="10">
    <source>
        <dbReference type="PROSITE" id="PS50179"/>
    </source>
</evidence>
<evidence type="ECO:0000313" key="17">
    <source>
        <dbReference type="Proteomes" id="UP000309601"/>
    </source>
</evidence>
<dbReference type="SUPFAM" id="SSF48464">
    <property type="entry name" value="ENTH/VHS domain"/>
    <property type="match status" value="1"/>
</dbReference>
<feature type="region of interest" description="Disordered" evidence="8">
    <location>
        <begin position="696"/>
        <end position="718"/>
    </location>
</feature>
<keyword evidence="6" id="KW-0333">Golgi apparatus</keyword>
<dbReference type="GO" id="GO:0005524">
    <property type="term" value="F:ATP binding"/>
    <property type="evidence" value="ECO:0007669"/>
    <property type="project" value="UniProtKB-KW"/>
</dbReference>
<feature type="compositionally biased region" description="Polar residues" evidence="8">
    <location>
        <begin position="1559"/>
        <end position="1577"/>
    </location>
</feature>
<feature type="compositionally biased region" description="Low complexity" evidence="8">
    <location>
        <begin position="116"/>
        <end position="129"/>
    </location>
</feature>